<comment type="similarity">
    <text evidence="1 7 9">Belongs to the aldehyde dehydrogenase family.</text>
</comment>
<proteinExistence type="inferred from homology"/>
<dbReference type="InterPro" id="IPR016163">
    <property type="entry name" value="Ald_DH_C"/>
</dbReference>
<comment type="cofactor">
    <cofactor evidence="7">
        <name>K(+)</name>
        <dbReference type="ChEBI" id="CHEBI:29103"/>
    </cofactor>
    <text evidence="7">Binds 2 potassium ions per subunit.</text>
</comment>
<gene>
    <name evidence="7 11" type="primary">betB</name>
    <name evidence="11" type="ORF">J0X15_10995</name>
</gene>
<dbReference type="SUPFAM" id="SSF53720">
    <property type="entry name" value="ALDH-like"/>
    <property type="match status" value="1"/>
</dbReference>
<keyword evidence="4 7" id="KW-0560">Oxidoreductase</keyword>
<feature type="active site" evidence="8">
    <location>
        <position position="250"/>
    </location>
</feature>
<dbReference type="EC" id="1.2.1.8" evidence="7"/>
<dbReference type="PROSITE" id="PS00070">
    <property type="entry name" value="ALDEHYDE_DEHYDR_CYS"/>
    <property type="match status" value="1"/>
</dbReference>
<dbReference type="InterPro" id="IPR011264">
    <property type="entry name" value="BADH"/>
</dbReference>
<feature type="active site" description="Proton acceptor" evidence="7">
    <location>
        <position position="250"/>
    </location>
</feature>
<feature type="binding site" description="covalent" evidence="7">
    <location>
        <position position="284"/>
    </location>
    <ligand>
        <name>NAD(+)</name>
        <dbReference type="ChEBI" id="CHEBI:57540"/>
    </ligand>
</feature>
<keyword evidence="5 7" id="KW-0520">NAD</keyword>
<evidence type="ECO:0000313" key="11">
    <source>
        <dbReference type="EMBL" id="MBO0345746.1"/>
    </source>
</evidence>
<dbReference type="Gene3D" id="3.40.309.10">
    <property type="entry name" value="Aldehyde Dehydrogenase, Chain A, domain 2"/>
    <property type="match status" value="1"/>
</dbReference>
<evidence type="ECO:0000313" key="12">
    <source>
        <dbReference type="Proteomes" id="UP000664779"/>
    </source>
</evidence>
<dbReference type="CDD" id="cd07090">
    <property type="entry name" value="ALDH_F9_TMBADH"/>
    <property type="match status" value="1"/>
</dbReference>
<dbReference type="NCBIfam" id="NF009725">
    <property type="entry name" value="PRK13252.1"/>
    <property type="match status" value="1"/>
</dbReference>
<dbReference type="GO" id="GO:0046872">
    <property type="term" value="F:metal ion binding"/>
    <property type="evidence" value="ECO:0007669"/>
    <property type="project" value="UniProtKB-KW"/>
</dbReference>
<keyword evidence="3 7" id="KW-0630">Potassium</keyword>
<feature type="binding site" evidence="7">
    <location>
        <position position="27"/>
    </location>
    <ligand>
        <name>K(+)</name>
        <dbReference type="ChEBI" id="CHEBI:29103"/>
        <label>1</label>
    </ligand>
</feature>
<comment type="function">
    <text evidence="7">Involved in the biosynthesis of the osmoprotectant glycine betaine. Catalyzes the irreversible oxidation of betaine aldehyde to the corresponding acid.</text>
</comment>
<feature type="binding site" evidence="7">
    <location>
        <position position="252"/>
    </location>
    <ligand>
        <name>NAD(+)</name>
        <dbReference type="ChEBI" id="CHEBI:57540"/>
    </ligand>
</feature>
<feature type="binding site" evidence="7">
    <location>
        <position position="93"/>
    </location>
    <ligand>
        <name>K(+)</name>
        <dbReference type="ChEBI" id="CHEBI:29103"/>
        <label>1</label>
    </ligand>
</feature>
<dbReference type="InterPro" id="IPR016162">
    <property type="entry name" value="Ald_DH_N"/>
</dbReference>
<feature type="domain" description="Aldehyde dehydrogenase" evidence="10">
    <location>
        <begin position="19"/>
        <end position="478"/>
    </location>
</feature>
<dbReference type="EMBL" id="JAFLNF010000004">
    <property type="protein sequence ID" value="MBO0345746.1"/>
    <property type="molecule type" value="Genomic_DNA"/>
</dbReference>
<dbReference type="HAMAP" id="MF_00804">
    <property type="entry name" value="BADH"/>
    <property type="match status" value="1"/>
</dbReference>
<keyword evidence="6 7" id="KW-0558">Oxidation</keyword>
<dbReference type="InterPro" id="IPR029510">
    <property type="entry name" value="Ald_DH_CS_GLU"/>
</dbReference>
<evidence type="ECO:0000256" key="8">
    <source>
        <dbReference type="PROSITE-ProRule" id="PRU10007"/>
    </source>
</evidence>
<dbReference type="Pfam" id="PF00171">
    <property type="entry name" value="Aldedh"/>
    <property type="match status" value="1"/>
</dbReference>
<keyword evidence="7" id="KW-0521">NADP</keyword>
<name>A0A939ENC4_9HYPH</name>
<feature type="binding site" evidence="7">
    <location>
        <position position="459"/>
    </location>
    <ligand>
        <name>K(+)</name>
        <dbReference type="ChEBI" id="CHEBI:29103"/>
        <label>2</label>
    </ligand>
</feature>
<dbReference type="GO" id="GO:0008802">
    <property type="term" value="F:betaine-aldehyde dehydrogenase (NAD+) activity"/>
    <property type="evidence" value="ECO:0007669"/>
    <property type="project" value="UniProtKB-UniRule"/>
</dbReference>
<comment type="subunit">
    <text evidence="7">Dimer of dimers.</text>
</comment>
<evidence type="ECO:0000256" key="9">
    <source>
        <dbReference type="RuleBase" id="RU003345"/>
    </source>
</evidence>
<reference evidence="11" key="1">
    <citation type="submission" date="2021-03" db="EMBL/GenBank/DDBJ databases">
        <title>Roseibium sp. CAU 1637 isolated from Incheon.</title>
        <authorList>
            <person name="Kim W."/>
        </authorList>
    </citation>
    <scope>NUCLEOTIDE SEQUENCE</scope>
    <source>
        <strain evidence="11">CAU 1637</strain>
    </source>
</reference>
<feature type="active site" description="Charge relay system" evidence="7">
    <location>
        <position position="463"/>
    </location>
</feature>
<keyword evidence="2 7" id="KW-0479">Metal-binding</keyword>
<evidence type="ECO:0000256" key="4">
    <source>
        <dbReference type="ARBA" id="ARBA00023002"/>
    </source>
</evidence>
<feature type="binding site" evidence="7">
    <location>
        <position position="386"/>
    </location>
    <ligand>
        <name>NAD(+)</name>
        <dbReference type="ChEBI" id="CHEBI:57540"/>
    </ligand>
</feature>
<feature type="binding site" evidence="7">
    <location>
        <begin position="176"/>
        <end position="179"/>
    </location>
    <ligand>
        <name>NAD(+)</name>
        <dbReference type="ChEBI" id="CHEBI:57540"/>
    </ligand>
</feature>
<protein>
    <recommendedName>
        <fullName evidence="7">Betaine aldehyde dehydrogenase</fullName>
        <shortName evidence="7">BADH</shortName>
        <ecNumber evidence="7">1.2.1.8</ecNumber>
    </recommendedName>
</protein>
<dbReference type="GO" id="GO:0019285">
    <property type="term" value="P:glycine betaine biosynthetic process from choline"/>
    <property type="evidence" value="ECO:0007669"/>
    <property type="project" value="UniProtKB-UniRule"/>
</dbReference>
<dbReference type="FunFam" id="3.40.309.10:FF:000012">
    <property type="entry name" value="Betaine aldehyde dehydrogenase"/>
    <property type="match status" value="1"/>
</dbReference>
<feature type="binding site" evidence="7">
    <location>
        <position position="456"/>
    </location>
    <ligand>
        <name>K(+)</name>
        <dbReference type="ChEBI" id="CHEBI:29103"/>
        <label>2</label>
    </ligand>
</feature>
<evidence type="ECO:0000256" key="1">
    <source>
        <dbReference type="ARBA" id="ARBA00009986"/>
    </source>
</evidence>
<evidence type="ECO:0000256" key="7">
    <source>
        <dbReference type="HAMAP-Rule" id="MF_00804"/>
    </source>
</evidence>
<feature type="modified residue" description="Cysteine sulfenic acid (-SOH)" evidence="7">
    <location>
        <position position="284"/>
    </location>
</feature>
<comment type="caution">
    <text evidence="7">Lacks conserved residue(s) required for the propagation of feature annotation.</text>
</comment>
<dbReference type="PROSITE" id="PS00687">
    <property type="entry name" value="ALDEHYDE_DEHYDR_GLU"/>
    <property type="match status" value="1"/>
</dbReference>
<evidence type="ECO:0000256" key="6">
    <source>
        <dbReference type="ARBA" id="ARBA00023097"/>
    </source>
</evidence>
<dbReference type="RefSeq" id="WP_206940618.1">
    <property type="nucleotide sequence ID" value="NZ_JAFLNF010000004.1"/>
</dbReference>
<evidence type="ECO:0000256" key="5">
    <source>
        <dbReference type="ARBA" id="ARBA00023027"/>
    </source>
</evidence>
<accession>A0A939ENC4</accession>
<dbReference type="Gene3D" id="3.40.605.10">
    <property type="entry name" value="Aldehyde Dehydrogenase, Chain A, domain 1"/>
    <property type="match status" value="1"/>
</dbReference>
<evidence type="ECO:0000256" key="3">
    <source>
        <dbReference type="ARBA" id="ARBA00022958"/>
    </source>
</evidence>
<dbReference type="InterPro" id="IPR016161">
    <property type="entry name" value="Ald_DH/histidinol_DH"/>
</dbReference>
<feature type="binding site" evidence="7">
    <location>
        <position position="26"/>
    </location>
    <ligand>
        <name>K(+)</name>
        <dbReference type="ChEBI" id="CHEBI:29103"/>
        <label>1</label>
    </ligand>
</feature>
<comment type="pathway">
    <text evidence="7">Amine and polyamine biosynthesis; betaine biosynthesis via choline pathway; betaine from betaine aldehyde: step 1/1.</text>
</comment>
<feature type="binding site" evidence="7">
    <location>
        <begin position="150"/>
        <end position="152"/>
    </location>
    <ligand>
        <name>NAD(+)</name>
        <dbReference type="ChEBI" id="CHEBI:57540"/>
    </ligand>
</feature>
<dbReference type="Proteomes" id="UP000664779">
    <property type="component" value="Unassembled WGS sequence"/>
</dbReference>
<dbReference type="AlphaFoldDB" id="A0A939ENC4"/>
<comment type="catalytic activity">
    <reaction evidence="7">
        <text>betaine aldehyde + NAD(+) + H2O = glycine betaine + NADH + 2 H(+)</text>
        <dbReference type="Rhea" id="RHEA:15305"/>
        <dbReference type="ChEBI" id="CHEBI:15377"/>
        <dbReference type="ChEBI" id="CHEBI:15378"/>
        <dbReference type="ChEBI" id="CHEBI:15710"/>
        <dbReference type="ChEBI" id="CHEBI:17750"/>
        <dbReference type="ChEBI" id="CHEBI:57540"/>
        <dbReference type="ChEBI" id="CHEBI:57945"/>
        <dbReference type="EC" id="1.2.1.8"/>
    </reaction>
</comment>
<organism evidence="11 12">
    <name type="scientific">Roseibium limicola</name>
    <dbReference type="NCBI Taxonomy" id="2816037"/>
    <lineage>
        <taxon>Bacteria</taxon>
        <taxon>Pseudomonadati</taxon>
        <taxon>Pseudomonadota</taxon>
        <taxon>Alphaproteobacteria</taxon>
        <taxon>Hyphomicrobiales</taxon>
        <taxon>Stappiaceae</taxon>
        <taxon>Roseibium</taxon>
    </lineage>
</organism>
<keyword evidence="12" id="KW-1185">Reference proteome</keyword>
<feature type="active site" description="Nucleophile" evidence="7">
    <location>
        <position position="284"/>
    </location>
</feature>
<comment type="caution">
    <text evidence="11">The sequence shown here is derived from an EMBL/GenBank/DDBJ whole genome shotgun (WGS) entry which is preliminary data.</text>
</comment>
<dbReference type="FunFam" id="3.40.605.10:FF:000007">
    <property type="entry name" value="NAD/NADP-dependent betaine aldehyde dehydrogenase"/>
    <property type="match status" value="1"/>
</dbReference>
<dbReference type="InterPro" id="IPR015590">
    <property type="entry name" value="Aldehyde_DH_dom"/>
</dbReference>
<evidence type="ECO:0000259" key="10">
    <source>
        <dbReference type="Pfam" id="PF00171"/>
    </source>
</evidence>
<dbReference type="InterPro" id="IPR016160">
    <property type="entry name" value="Ald_DH_CS_CYS"/>
</dbReference>
<dbReference type="NCBIfam" id="TIGR01804">
    <property type="entry name" value="BADH"/>
    <property type="match status" value="1"/>
</dbReference>
<dbReference type="PANTHER" id="PTHR11699">
    <property type="entry name" value="ALDEHYDE DEHYDROGENASE-RELATED"/>
    <property type="match status" value="1"/>
</dbReference>
<feature type="binding site" evidence="7">
    <location>
        <position position="244"/>
    </location>
    <ligand>
        <name>K(+)</name>
        <dbReference type="ChEBI" id="CHEBI:29103"/>
        <label>2</label>
    </ligand>
</feature>
<feature type="active site" description="Charge relay system" evidence="7">
    <location>
        <position position="162"/>
    </location>
</feature>
<evidence type="ECO:0000256" key="2">
    <source>
        <dbReference type="ARBA" id="ARBA00022723"/>
    </source>
</evidence>
<sequence>MRAQPTASHYINGQYRENAEGAVFTSIYPATGETIAELHIASVELIDETMQAASKGQKIWAAMAPVERGRVLQRAAALLRERNRELSELETLDTGKPLQETLIADAASGADCLEYFGGIAASVTGEHIDLGGGTFAYTRREALGVCVGIGAWNYPIQIACWKAAPALACGNAMVFKPSEVTPLSALKLAEIFTEAGLPDGVFDVLQGNGPVGAGLTAHPLTAKVSLTGSVPTGKRVAALAGEHLKKVTLELGGKSPLIIFNDANVENAVSAAINANFYSTGQICSNGTRVFVQKGIKDAFLERLKERTEAGSIIGDPMDESVNVGPLVSEPQLEKVLGYMALGQEEGARLVFGGNPTSVAALPDGYFVEPTVFAEVKDDMRIAREEIFGPVMCVLDFDTEEEVLARANDTDFGLAAGVFTRDLQRGHRVAAGLEAGTCWINTYNLTPIEMPFGGHKSSGIGRENGHAALEHYSQVKSVYVEMGDVEAAF</sequence>